<feature type="compositionally biased region" description="Basic and acidic residues" evidence="1">
    <location>
        <begin position="335"/>
        <end position="347"/>
    </location>
</feature>
<sequence length="473" mass="50811">MSQDAKHGVLQTYGAYYRPQELGVTILTQSHLFPTVITPPLQGSHPPNTVYFTYYFQKQTNSKKERKLGYTSQNAQATFKDMEERCGTEWTGKNTFSVTYVAHNCFTFLYPLNEGDTVPCTNPNPNATRDAEFQMRLFSPPSPVLDTVRGLGTNSLELKTVEQILTFLVVRQKPDGITMGLLMNEEVVAVGSHRGDSRGRQSSSSTSLQSPPDFWRCWQFHWAGVEGSVLPMRDSFAARGLECCRTLTKKRTDGAGASPRGQGQGRPPTPPQQCSRSPALGWDTRLAGPAARLPPPAPGAPPPRCPGTLARTPGSAPGPQLASGAEARRARRRRPEGGRARRGKEEEGAAQPEFPTFSPGPDAAGVDGTSRALPSSPASWSHAPRWGLRREAGPRAGRTRGADGAGRGRPAGGRRRKRRGSGGGGEELLEVFPGQLEDSVEPGPESSGIPAATGGSEVMEEECRESSGGPPAL</sequence>
<reference evidence="2 3" key="1">
    <citation type="journal article" date="2020" name="Mol. Biol. Evol.">
        <title>Interspecific Gene Flow and the Evolution of Specialization in Black and White Rhinoceros.</title>
        <authorList>
            <person name="Moodley Y."/>
            <person name="Westbury M.V."/>
            <person name="Russo I.M."/>
            <person name="Gopalakrishnan S."/>
            <person name="Rakotoarivelo A."/>
            <person name="Olsen R.A."/>
            <person name="Prost S."/>
            <person name="Tunstall T."/>
            <person name="Ryder O.A."/>
            <person name="Dalen L."/>
            <person name="Bruford M.W."/>
        </authorList>
    </citation>
    <scope>NUCLEOTIDE SEQUENCE [LARGE SCALE GENOMIC DNA]</scope>
    <source>
        <strain evidence="2">SBR-YM</strain>
        <tissue evidence="2">Skin</tissue>
    </source>
</reference>
<comment type="caution">
    <text evidence="2">The sequence shown here is derived from an EMBL/GenBank/DDBJ whole genome shotgun (WGS) entry which is preliminary data.</text>
</comment>
<evidence type="ECO:0000313" key="3">
    <source>
        <dbReference type="Proteomes" id="UP000551758"/>
    </source>
</evidence>
<evidence type="ECO:0000313" key="2">
    <source>
        <dbReference type="EMBL" id="KAF5922652.1"/>
    </source>
</evidence>
<dbReference type="Proteomes" id="UP000551758">
    <property type="component" value="Unassembled WGS sequence"/>
</dbReference>
<feature type="region of interest" description="Disordered" evidence="1">
    <location>
        <begin position="250"/>
        <end position="473"/>
    </location>
</feature>
<feature type="compositionally biased region" description="Pro residues" evidence="1">
    <location>
        <begin position="292"/>
        <end position="305"/>
    </location>
</feature>
<organism evidence="2 3">
    <name type="scientific">Diceros bicornis minor</name>
    <name type="common">South-central black rhinoceros</name>
    <dbReference type="NCBI Taxonomy" id="77932"/>
    <lineage>
        <taxon>Eukaryota</taxon>
        <taxon>Metazoa</taxon>
        <taxon>Chordata</taxon>
        <taxon>Craniata</taxon>
        <taxon>Vertebrata</taxon>
        <taxon>Euteleostomi</taxon>
        <taxon>Mammalia</taxon>
        <taxon>Eutheria</taxon>
        <taxon>Laurasiatheria</taxon>
        <taxon>Perissodactyla</taxon>
        <taxon>Rhinocerotidae</taxon>
        <taxon>Diceros</taxon>
    </lineage>
</organism>
<accession>A0A7J7F3L9</accession>
<name>A0A7J7F3L9_DICBM</name>
<dbReference type="AlphaFoldDB" id="A0A7J7F3L9"/>
<gene>
    <name evidence="2" type="ORF">HPG69_009943</name>
</gene>
<protein>
    <submittedName>
        <fullName evidence="2">Uncharacterized protein</fullName>
    </submittedName>
</protein>
<dbReference type="EMBL" id="JACDTQ010001389">
    <property type="protein sequence ID" value="KAF5922652.1"/>
    <property type="molecule type" value="Genomic_DNA"/>
</dbReference>
<proteinExistence type="predicted"/>
<keyword evidence="3" id="KW-1185">Reference proteome</keyword>
<evidence type="ECO:0000256" key="1">
    <source>
        <dbReference type="SAM" id="MobiDB-lite"/>
    </source>
</evidence>